<protein>
    <submittedName>
        <fullName evidence="2">DUF805 domain-containing protein</fullName>
    </submittedName>
</protein>
<accession>A0ABS7MBV5</accession>
<dbReference type="PANTHER" id="PTHR34980">
    <property type="entry name" value="INNER MEMBRANE PROTEIN-RELATED-RELATED"/>
    <property type="match status" value="1"/>
</dbReference>
<dbReference type="EMBL" id="JAILXK010000001">
    <property type="protein sequence ID" value="MBY4636448.1"/>
    <property type="molecule type" value="Genomic_DNA"/>
</dbReference>
<dbReference type="Proteomes" id="UP001166571">
    <property type="component" value="Unassembled WGS sequence"/>
</dbReference>
<feature type="transmembrane region" description="Helical" evidence="1">
    <location>
        <begin position="23"/>
        <end position="43"/>
    </location>
</feature>
<dbReference type="PANTHER" id="PTHR34980:SF2">
    <property type="entry name" value="INNER MEMBRANE PROTEIN YHAH-RELATED"/>
    <property type="match status" value="1"/>
</dbReference>
<dbReference type="InterPro" id="IPR008523">
    <property type="entry name" value="DUF805"/>
</dbReference>
<evidence type="ECO:0000256" key="1">
    <source>
        <dbReference type="SAM" id="Phobius"/>
    </source>
</evidence>
<keyword evidence="3" id="KW-1185">Reference proteome</keyword>
<sequence>MEWMLMPLKRYAEFSGRSQRKEYWMFTLFMVLVIAALMFGAALLGGFDDTDDTSIGGAIFLLLLIGFVLVTAIPSIAVTVRRLHDQDKSGWFYLISFVPYVGGIIMFVFMCIDGTHGSNRFGPDPKGGHSEIFA</sequence>
<gene>
    <name evidence="2" type="ORF">K5P26_04750</name>
</gene>
<comment type="caution">
    <text evidence="2">The sequence shown here is derived from an EMBL/GenBank/DDBJ whole genome shotgun (WGS) entry which is preliminary data.</text>
</comment>
<dbReference type="RefSeq" id="WP_201925900.1">
    <property type="nucleotide sequence ID" value="NZ_JAERPO010000001.1"/>
</dbReference>
<evidence type="ECO:0000313" key="3">
    <source>
        <dbReference type="Proteomes" id="UP001166571"/>
    </source>
</evidence>
<keyword evidence="1" id="KW-0472">Membrane</keyword>
<reference evidence="2" key="1">
    <citation type="submission" date="2021-08" db="EMBL/GenBank/DDBJ databases">
        <title>Sphingopyxis panaciterrulae sp. nov., isolated from the surface water of the Yellow Sea.</title>
        <authorList>
            <person name="Gao Z."/>
            <person name="Zhang D."/>
            <person name="Zhang A."/>
        </authorList>
    </citation>
    <scope>NUCLEOTIDE SEQUENCE</scope>
    <source>
        <strain evidence="2">XHP0097</strain>
    </source>
</reference>
<dbReference type="Pfam" id="PF05656">
    <property type="entry name" value="DUF805"/>
    <property type="match status" value="1"/>
</dbReference>
<proteinExistence type="predicted"/>
<feature type="transmembrane region" description="Helical" evidence="1">
    <location>
        <begin position="90"/>
        <end position="110"/>
    </location>
</feature>
<evidence type="ECO:0000313" key="2">
    <source>
        <dbReference type="EMBL" id="MBY4636448.1"/>
    </source>
</evidence>
<keyword evidence="1" id="KW-0812">Transmembrane</keyword>
<name>A0ABS7MBV5_9SPHN</name>
<keyword evidence="1" id="KW-1133">Transmembrane helix</keyword>
<feature type="transmembrane region" description="Helical" evidence="1">
    <location>
        <begin position="55"/>
        <end position="78"/>
    </location>
</feature>
<organism evidence="2 3">
    <name type="scientific">Sphingopyxis jiangsuensis</name>
    <dbReference type="NCBI Taxonomy" id="2871171"/>
    <lineage>
        <taxon>Bacteria</taxon>
        <taxon>Pseudomonadati</taxon>
        <taxon>Pseudomonadota</taxon>
        <taxon>Alphaproteobacteria</taxon>
        <taxon>Sphingomonadales</taxon>
        <taxon>Sphingomonadaceae</taxon>
        <taxon>Sphingopyxis</taxon>
    </lineage>
</organism>